<evidence type="ECO:0000256" key="3">
    <source>
        <dbReference type="ARBA" id="ARBA00022692"/>
    </source>
</evidence>
<keyword evidence="4 6" id="KW-1133">Transmembrane helix</keyword>
<evidence type="ECO:0000256" key="1">
    <source>
        <dbReference type="ARBA" id="ARBA00004141"/>
    </source>
</evidence>
<dbReference type="PIRSF" id="PIRSF006060">
    <property type="entry name" value="AA_transporter"/>
    <property type="match status" value="1"/>
</dbReference>
<name>A0AAN6QD96_9PEZI</name>
<dbReference type="EMBL" id="MU853366">
    <property type="protein sequence ID" value="KAK4108048.1"/>
    <property type="molecule type" value="Genomic_DNA"/>
</dbReference>
<evidence type="ECO:0000313" key="8">
    <source>
        <dbReference type="Proteomes" id="UP001302812"/>
    </source>
</evidence>
<feature type="transmembrane region" description="Helical" evidence="6">
    <location>
        <begin position="211"/>
        <end position="235"/>
    </location>
</feature>
<dbReference type="InterPro" id="IPR004840">
    <property type="entry name" value="Amino_acid_permease_CS"/>
</dbReference>
<reference evidence="7" key="1">
    <citation type="journal article" date="2023" name="Mol. Phylogenet. Evol.">
        <title>Genome-scale phylogeny and comparative genomics of the fungal order Sordariales.</title>
        <authorList>
            <person name="Hensen N."/>
            <person name="Bonometti L."/>
            <person name="Westerberg I."/>
            <person name="Brannstrom I.O."/>
            <person name="Guillou S."/>
            <person name="Cros-Aarteil S."/>
            <person name="Calhoun S."/>
            <person name="Haridas S."/>
            <person name="Kuo A."/>
            <person name="Mondo S."/>
            <person name="Pangilinan J."/>
            <person name="Riley R."/>
            <person name="LaButti K."/>
            <person name="Andreopoulos B."/>
            <person name="Lipzen A."/>
            <person name="Chen C."/>
            <person name="Yan M."/>
            <person name="Daum C."/>
            <person name="Ng V."/>
            <person name="Clum A."/>
            <person name="Steindorff A."/>
            <person name="Ohm R.A."/>
            <person name="Martin F."/>
            <person name="Silar P."/>
            <person name="Natvig D.O."/>
            <person name="Lalanne C."/>
            <person name="Gautier V."/>
            <person name="Ament-Velasquez S.L."/>
            <person name="Kruys A."/>
            <person name="Hutchinson M.I."/>
            <person name="Powell A.J."/>
            <person name="Barry K."/>
            <person name="Miller A.N."/>
            <person name="Grigoriev I.V."/>
            <person name="Debuchy R."/>
            <person name="Gladieux P."/>
            <person name="Hiltunen Thoren M."/>
            <person name="Johannesson H."/>
        </authorList>
    </citation>
    <scope>NUCLEOTIDE SEQUENCE</scope>
    <source>
        <strain evidence="7">CBS 508.74</strain>
    </source>
</reference>
<sequence>MGYKAELVRTRSTWHVAFMSFVLASIPYGLATTLYYPLQGGGPAVVVWGWVLVSLIILCVAASLGEITSVYPTAGGVYYQTFMLAPARIRRVAAYICGWCYVVGNITITLAVQFGTTLFFVACVNVFESEPGVGIWVTDTYQVFLTFLAITLLCNAISTFGNKFLPLLDTFAVFWTFAGLIAMLVTVLAVAKEGRRDAAFALGGFEPTSGWPAGWSFCVGLLHAAYATSSTGMVISMCEEVQHPATQVPKAMVLTIVINTIGGLLFLVPLMFVLPDLAMLVALPSGQPVPTIIKSAVGSSGAAIALLLPLMVLAILCGVACTTAASRCTWAFARDGAIPGSKWWKQVHPTLDLPLNAMMLSMVIQILLGVIYFGSTTAFNAFSGVGVISLTLSYAAPIAVSMLEGRAQVKDGKFSLGKFGWLCNGIALAWSILAVPLFCMPAYLPVTPLTVNYAPVVFVGFVAIASAWYVVWGRKHYQGPPTEHLGQPVAGLPGAAAGLPGKKD</sequence>
<dbReference type="GO" id="GO:0022857">
    <property type="term" value="F:transmembrane transporter activity"/>
    <property type="evidence" value="ECO:0007669"/>
    <property type="project" value="InterPro"/>
</dbReference>
<comment type="subcellular location">
    <subcellularLocation>
        <location evidence="1">Membrane</location>
        <topology evidence="1">Multi-pass membrane protein</topology>
    </subcellularLocation>
</comment>
<keyword evidence="8" id="KW-1185">Reference proteome</keyword>
<dbReference type="GeneID" id="89933811"/>
<comment type="caution">
    <text evidence="7">The sequence shown here is derived from an EMBL/GenBank/DDBJ whole genome shotgun (WGS) entry which is preliminary data.</text>
</comment>
<gene>
    <name evidence="7" type="ORF">N656DRAFT_451072</name>
</gene>
<dbReference type="InterPro" id="IPR002293">
    <property type="entry name" value="AA/rel_permease1"/>
</dbReference>
<keyword evidence="2" id="KW-0813">Transport</keyword>
<feature type="transmembrane region" description="Helical" evidence="6">
    <location>
        <begin position="421"/>
        <end position="444"/>
    </location>
</feature>
<keyword evidence="5 6" id="KW-0472">Membrane</keyword>
<dbReference type="Pfam" id="PF13520">
    <property type="entry name" value="AA_permease_2"/>
    <property type="match status" value="1"/>
</dbReference>
<feature type="transmembrane region" description="Helical" evidence="6">
    <location>
        <begin position="379"/>
        <end position="400"/>
    </location>
</feature>
<feature type="transmembrane region" description="Helical" evidence="6">
    <location>
        <begin position="92"/>
        <end position="121"/>
    </location>
</feature>
<dbReference type="PANTHER" id="PTHR45649">
    <property type="entry name" value="AMINO-ACID PERMEASE BAT1"/>
    <property type="match status" value="1"/>
</dbReference>
<feature type="transmembrane region" description="Helical" evidence="6">
    <location>
        <begin position="12"/>
        <end position="36"/>
    </location>
</feature>
<keyword evidence="3 6" id="KW-0812">Transmembrane</keyword>
<proteinExistence type="predicted"/>
<accession>A0AAN6QD96</accession>
<dbReference type="PROSITE" id="PS00218">
    <property type="entry name" value="AMINO_ACID_PERMEASE_1"/>
    <property type="match status" value="1"/>
</dbReference>
<feature type="transmembrane region" description="Helical" evidence="6">
    <location>
        <begin position="141"/>
        <end position="160"/>
    </location>
</feature>
<feature type="transmembrane region" description="Helical" evidence="6">
    <location>
        <begin position="450"/>
        <end position="471"/>
    </location>
</feature>
<evidence type="ECO:0000256" key="6">
    <source>
        <dbReference type="SAM" id="Phobius"/>
    </source>
</evidence>
<protein>
    <submittedName>
        <fullName evidence="7">Amino acid transporter</fullName>
    </submittedName>
</protein>
<dbReference type="GO" id="GO:0016020">
    <property type="term" value="C:membrane"/>
    <property type="evidence" value="ECO:0007669"/>
    <property type="project" value="UniProtKB-SubCell"/>
</dbReference>
<evidence type="ECO:0000256" key="2">
    <source>
        <dbReference type="ARBA" id="ARBA00022448"/>
    </source>
</evidence>
<feature type="transmembrane region" description="Helical" evidence="6">
    <location>
        <begin position="353"/>
        <end position="373"/>
    </location>
</feature>
<reference evidence="7" key="2">
    <citation type="submission" date="2023-05" db="EMBL/GenBank/DDBJ databases">
        <authorList>
            <consortium name="Lawrence Berkeley National Laboratory"/>
            <person name="Steindorff A."/>
            <person name="Hensen N."/>
            <person name="Bonometti L."/>
            <person name="Westerberg I."/>
            <person name="Brannstrom I.O."/>
            <person name="Guillou S."/>
            <person name="Cros-Aarteil S."/>
            <person name="Calhoun S."/>
            <person name="Haridas S."/>
            <person name="Kuo A."/>
            <person name="Mondo S."/>
            <person name="Pangilinan J."/>
            <person name="Riley R."/>
            <person name="Labutti K."/>
            <person name="Andreopoulos B."/>
            <person name="Lipzen A."/>
            <person name="Chen C."/>
            <person name="Yanf M."/>
            <person name="Daum C."/>
            <person name="Ng V."/>
            <person name="Clum A."/>
            <person name="Ohm R."/>
            <person name="Martin F."/>
            <person name="Silar P."/>
            <person name="Natvig D."/>
            <person name="Lalanne C."/>
            <person name="Gautier V."/>
            <person name="Ament-Velasquez S.L."/>
            <person name="Kruys A."/>
            <person name="Hutchinson M.I."/>
            <person name="Powell A.J."/>
            <person name="Barry K."/>
            <person name="Miller A.N."/>
            <person name="Grigoriev I.V."/>
            <person name="Debuchy R."/>
            <person name="Gladieux P."/>
            <person name="Thoren M.H."/>
            <person name="Johannesson H."/>
        </authorList>
    </citation>
    <scope>NUCLEOTIDE SEQUENCE</scope>
    <source>
        <strain evidence="7">CBS 508.74</strain>
    </source>
</reference>
<feature type="transmembrane region" description="Helical" evidence="6">
    <location>
        <begin position="303"/>
        <end position="332"/>
    </location>
</feature>
<dbReference type="PANTHER" id="PTHR45649:SF23">
    <property type="entry name" value="TRANSPORTER, PUTATIVE (EUROFUNG)-RELATED"/>
    <property type="match status" value="1"/>
</dbReference>
<feature type="transmembrane region" description="Helical" evidence="6">
    <location>
        <begin position="256"/>
        <end position="283"/>
    </location>
</feature>
<dbReference type="Proteomes" id="UP001302812">
    <property type="component" value="Unassembled WGS sequence"/>
</dbReference>
<dbReference type="RefSeq" id="XP_064665618.1">
    <property type="nucleotide sequence ID" value="XM_064809687.1"/>
</dbReference>
<evidence type="ECO:0000256" key="4">
    <source>
        <dbReference type="ARBA" id="ARBA00022989"/>
    </source>
</evidence>
<dbReference type="AlphaFoldDB" id="A0AAN6QD96"/>
<evidence type="ECO:0000256" key="5">
    <source>
        <dbReference type="ARBA" id="ARBA00023136"/>
    </source>
</evidence>
<feature type="transmembrane region" description="Helical" evidence="6">
    <location>
        <begin position="48"/>
        <end position="71"/>
    </location>
</feature>
<evidence type="ECO:0000313" key="7">
    <source>
        <dbReference type="EMBL" id="KAK4108048.1"/>
    </source>
</evidence>
<dbReference type="Gene3D" id="1.20.1740.10">
    <property type="entry name" value="Amino acid/polyamine transporter I"/>
    <property type="match status" value="1"/>
</dbReference>
<dbReference type="GO" id="GO:0006865">
    <property type="term" value="P:amino acid transport"/>
    <property type="evidence" value="ECO:0007669"/>
    <property type="project" value="InterPro"/>
</dbReference>
<feature type="transmembrane region" description="Helical" evidence="6">
    <location>
        <begin position="172"/>
        <end position="191"/>
    </location>
</feature>
<organism evidence="7 8">
    <name type="scientific">Canariomyces notabilis</name>
    <dbReference type="NCBI Taxonomy" id="2074819"/>
    <lineage>
        <taxon>Eukaryota</taxon>
        <taxon>Fungi</taxon>
        <taxon>Dikarya</taxon>
        <taxon>Ascomycota</taxon>
        <taxon>Pezizomycotina</taxon>
        <taxon>Sordariomycetes</taxon>
        <taxon>Sordariomycetidae</taxon>
        <taxon>Sordariales</taxon>
        <taxon>Chaetomiaceae</taxon>
        <taxon>Canariomyces</taxon>
    </lineage>
</organism>